<proteinExistence type="predicted"/>
<evidence type="ECO:0000313" key="3">
    <source>
        <dbReference type="Proteomes" id="UP001346149"/>
    </source>
</evidence>
<dbReference type="Proteomes" id="UP001346149">
    <property type="component" value="Unassembled WGS sequence"/>
</dbReference>
<sequence length="126" mass="14156">MNPTTKPPIPSLQSPLPPQPHHHSTYYHRHPNEKFISFYPSNLLRAPHQSRAEPSTNGTSSFHKCSTTATTIKDIFKPPVVAATPSSVELRYRLLELTMKDHVDLNLSPKKTSSGRELKKEIVGSF</sequence>
<dbReference type="EMBL" id="JAXQNO010000012">
    <property type="protein sequence ID" value="KAK4787874.1"/>
    <property type="molecule type" value="Genomic_DNA"/>
</dbReference>
<organism evidence="2 3">
    <name type="scientific">Trapa natans</name>
    <name type="common">Water chestnut</name>
    <dbReference type="NCBI Taxonomy" id="22666"/>
    <lineage>
        <taxon>Eukaryota</taxon>
        <taxon>Viridiplantae</taxon>
        <taxon>Streptophyta</taxon>
        <taxon>Embryophyta</taxon>
        <taxon>Tracheophyta</taxon>
        <taxon>Spermatophyta</taxon>
        <taxon>Magnoliopsida</taxon>
        <taxon>eudicotyledons</taxon>
        <taxon>Gunneridae</taxon>
        <taxon>Pentapetalae</taxon>
        <taxon>rosids</taxon>
        <taxon>malvids</taxon>
        <taxon>Myrtales</taxon>
        <taxon>Lythraceae</taxon>
        <taxon>Trapa</taxon>
    </lineage>
</organism>
<name>A0AAN7LNM8_TRANT</name>
<evidence type="ECO:0000256" key="1">
    <source>
        <dbReference type="SAM" id="MobiDB-lite"/>
    </source>
</evidence>
<keyword evidence="3" id="KW-1185">Reference proteome</keyword>
<dbReference type="InterPro" id="IPR008004">
    <property type="entry name" value="OCTOPUS-like"/>
</dbReference>
<reference evidence="2 3" key="1">
    <citation type="journal article" date="2023" name="Hortic Res">
        <title>Pangenome of water caltrop reveals structural variations and asymmetric subgenome divergence after allopolyploidization.</title>
        <authorList>
            <person name="Zhang X."/>
            <person name="Chen Y."/>
            <person name="Wang L."/>
            <person name="Yuan Y."/>
            <person name="Fang M."/>
            <person name="Shi L."/>
            <person name="Lu R."/>
            <person name="Comes H.P."/>
            <person name="Ma Y."/>
            <person name="Chen Y."/>
            <person name="Huang G."/>
            <person name="Zhou Y."/>
            <person name="Zheng Z."/>
            <person name="Qiu Y."/>
        </authorList>
    </citation>
    <scope>NUCLEOTIDE SEQUENCE [LARGE SCALE GENOMIC DNA]</scope>
    <source>
        <strain evidence="2">F231</strain>
    </source>
</reference>
<gene>
    <name evidence="2" type="ORF">SAY86_011707</name>
</gene>
<feature type="compositionally biased region" description="Pro residues" evidence="1">
    <location>
        <begin position="1"/>
        <end position="19"/>
    </location>
</feature>
<protein>
    <submittedName>
        <fullName evidence="2">Uncharacterized protein</fullName>
    </submittedName>
</protein>
<dbReference type="AlphaFoldDB" id="A0AAN7LNM8"/>
<comment type="caution">
    <text evidence="2">The sequence shown here is derived from an EMBL/GenBank/DDBJ whole genome shotgun (WGS) entry which is preliminary data.</text>
</comment>
<dbReference type="Pfam" id="PF05340">
    <property type="entry name" value="DUF740"/>
    <property type="match status" value="1"/>
</dbReference>
<accession>A0AAN7LNM8</accession>
<evidence type="ECO:0000313" key="2">
    <source>
        <dbReference type="EMBL" id="KAK4787874.1"/>
    </source>
</evidence>
<feature type="region of interest" description="Disordered" evidence="1">
    <location>
        <begin position="1"/>
        <end position="27"/>
    </location>
</feature>